<sequence>MQVTDLLVVFYWLFIASVFLRVIYKRRPVSASLAWVLIIIILPLIGALIYLFFGEVQLGQRRAERARDLHDPFTENFLQHLQDHNPIAPVGLAAGAIYNLMKKRDGIGAFGYDHFSVLSDPDAIFDAWLTDIEAAKSSIRMEFYIWHPHGRVNEVTDKLIQAAERGVSIEILVDHAGSWQFFLFGKDLKRMRAAGIAFLPALPVSIFRNMFRRADLRLHRKMLIIDHYICYSGSMNMADPRFFNRGRRFGPWIDMVIRFDGAAAFAVSKVFSWDWELETGERRFPEISLPLPHNKQWMSIIPSGPGAYPDAIHQVMLSLIHRADSSLIIATPYFVPSEAIFEALVHAGRRGVDVCLLLPKVSDSRMAGLASRSYYATLLAAGVEIRLYDKGLLHSKALVVDSELAIVGSMNLDMRSLQLNFELSFALYNEESCQAICALLTQYRKDSEPVSEARWNERSPLHRAGERFMYFLSPLL</sequence>
<keyword evidence="6" id="KW-0677">Repeat</keyword>
<evidence type="ECO:0000256" key="13">
    <source>
        <dbReference type="SAM" id="Phobius"/>
    </source>
</evidence>
<comment type="caution">
    <text evidence="15">The sequence shown here is derived from an EMBL/GenBank/DDBJ whole genome shotgun (WGS) entry which is preliminary data.</text>
</comment>
<keyword evidence="16" id="KW-1185">Reference proteome</keyword>
<keyword evidence="2" id="KW-1003">Cell membrane</keyword>
<feature type="transmembrane region" description="Helical" evidence="13">
    <location>
        <begin position="6"/>
        <end position="24"/>
    </location>
</feature>
<reference evidence="15 16" key="1">
    <citation type="journal article" date="2011" name="Front. Microbiol.">
        <title>Genomic signatures of strain selection and enhancement in Bacillus atrophaeus var. globigii, a historical biowarfare simulant.</title>
        <authorList>
            <person name="Gibbons H.S."/>
            <person name="Broomall S.M."/>
            <person name="McNew L.A."/>
            <person name="Daligault H."/>
            <person name="Chapman C."/>
            <person name="Bruce D."/>
            <person name="Karavis M."/>
            <person name="Krepps M."/>
            <person name="McGregor P.A."/>
            <person name="Hong C."/>
            <person name="Park K.H."/>
            <person name="Akmal A."/>
            <person name="Feldman A."/>
            <person name="Lin J.S."/>
            <person name="Chang W.E."/>
            <person name="Higgs B.W."/>
            <person name="Demirev P."/>
            <person name="Lindquist J."/>
            <person name="Liem A."/>
            <person name="Fochler E."/>
            <person name="Read T.D."/>
            <person name="Tapia R."/>
            <person name="Johnson S."/>
            <person name="Bishop-Lilly K.A."/>
            <person name="Detter C."/>
            <person name="Han C."/>
            <person name="Sozhamannan S."/>
            <person name="Rosenzweig C.N."/>
            <person name="Skowronski E.W."/>
        </authorList>
    </citation>
    <scope>NUCLEOTIDE SEQUENCE [LARGE SCALE GENOMIC DNA]</scope>
    <source>
        <strain evidence="15 16">GYP-17</strain>
    </source>
</reference>
<dbReference type="PANTHER" id="PTHR21248">
    <property type="entry name" value="CARDIOLIPIN SYNTHASE"/>
    <property type="match status" value="1"/>
</dbReference>
<keyword evidence="7 13" id="KW-1133">Transmembrane helix</keyword>
<keyword evidence="8" id="KW-0443">Lipid metabolism</keyword>
<dbReference type="OrthoDB" id="9814092at2"/>
<dbReference type="InterPro" id="IPR025202">
    <property type="entry name" value="PLD-like_dom"/>
</dbReference>
<dbReference type="Pfam" id="PF13396">
    <property type="entry name" value="PLDc_N"/>
    <property type="match status" value="1"/>
</dbReference>
<evidence type="ECO:0000256" key="3">
    <source>
        <dbReference type="ARBA" id="ARBA00022516"/>
    </source>
</evidence>
<dbReference type="EC" id="2.7.8.-" evidence="12"/>
<dbReference type="Gene3D" id="3.30.870.10">
    <property type="entry name" value="Endonuclease Chain A"/>
    <property type="match status" value="2"/>
</dbReference>
<dbReference type="AlphaFoldDB" id="A0A432WRT5"/>
<dbReference type="NCBIfam" id="TIGR04265">
    <property type="entry name" value="bac_cardiolipin"/>
    <property type="match status" value="1"/>
</dbReference>
<evidence type="ECO:0000259" key="14">
    <source>
        <dbReference type="PROSITE" id="PS50035"/>
    </source>
</evidence>
<keyword evidence="11" id="KW-1208">Phospholipid metabolism</keyword>
<dbReference type="Proteomes" id="UP000288405">
    <property type="component" value="Unassembled WGS sequence"/>
</dbReference>
<dbReference type="GO" id="GO:0032049">
    <property type="term" value="P:cardiolipin biosynthetic process"/>
    <property type="evidence" value="ECO:0007669"/>
    <property type="project" value="UniProtKB-UniRule"/>
</dbReference>
<evidence type="ECO:0000313" key="15">
    <source>
        <dbReference type="EMBL" id="RUO36485.1"/>
    </source>
</evidence>
<keyword evidence="9 13" id="KW-0472">Membrane</keyword>
<organism evidence="15 16">
    <name type="scientific">Aliidiomarina sanyensis</name>
    <dbReference type="NCBI Taxonomy" id="1249555"/>
    <lineage>
        <taxon>Bacteria</taxon>
        <taxon>Pseudomonadati</taxon>
        <taxon>Pseudomonadota</taxon>
        <taxon>Gammaproteobacteria</taxon>
        <taxon>Alteromonadales</taxon>
        <taxon>Idiomarinaceae</taxon>
        <taxon>Aliidiomarina</taxon>
    </lineage>
</organism>
<dbReference type="Pfam" id="PF13091">
    <property type="entry name" value="PLDc_2"/>
    <property type="match status" value="2"/>
</dbReference>
<evidence type="ECO:0000256" key="2">
    <source>
        <dbReference type="ARBA" id="ARBA00022475"/>
    </source>
</evidence>
<evidence type="ECO:0000256" key="12">
    <source>
        <dbReference type="NCBIfam" id="TIGR04265"/>
    </source>
</evidence>
<evidence type="ECO:0000256" key="5">
    <source>
        <dbReference type="ARBA" id="ARBA00022692"/>
    </source>
</evidence>
<dbReference type="InterPro" id="IPR022924">
    <property type="entry name" value="Cardiolipin_synthase"/>
</dbReference>
<feature type="domain" description="PLD phosphodiesterase" evidence="14">
    <location>
        <begin position="389"/>
        <end position="416"/>
    </location>
</feature>
<dbReference type="EMBL" id="PIPM01000001">
    <property type="protein sequence ID" value="RUO36485.1"/>
    <property type="molecule type" value="Genomic_DNA"/>
</dbReference>
<evidence type="ECO:0000256" key="6">
    <source>
        <dbReference type="ARBA" id="ARBA00022737"/>
    </source>
</evidence>
<evidence type="ECO:0000256" key="10">
    <source>
        <dbReference type="ARBA" id="ARBA00023209"/>
    </source>
</evidence>
<feature type="domain" description="PLD phosphodiesterase" evidence="14">
    <location>
        <begin position="214"/>
        <end position="241"/>
    </location>
</feature>
<evidence type="ECO:0000256" key="7">
    <source>
        <dbReference type="ARBA" id="ARBA00022989"/>
    </source>
</evidence>
<accession>A0A432WRT5</accession>
<keyword evidence="4" id="KW-0808">Transferase</keyword>
<evidence type="ECO:0000256" key="8">
    <source>
        <dbReference type="ARBA" id="ARBA00023098"/>
    </source>
</evidence>
<dbReference type="SUPFAM" id="SSF56024">
    <property type="entry name" value="Phospholipase D/nuclease"/>
    <property type="match status" value="2"/>
</dbReference>
<dbReference type="InterPro" id="IPR027379">
    <property type="entry name" value="CLS_N"/>
</dbReference>
<evidence type="ECO:0000313" key="16">
    <source>
        <dbReference type="Proteomes" id="UP000288405"/>
    </source>
</evidence>
<keyword evidence="3" id="KW-0444">Lipid biosynthesis</keyword>
<dbReference type="GO" id="GO:0008808">
    <property type="term" value="F:cardiolipin synthase activity"/>
    <property type="evidence" value="ECO:0007669"/>
    <property type="project" value="UniProtKB-UniRule"/>
</dbReference>
<gene>
    <name evidence="15" type="primary">cls</name>
    <name evidence="15" type="ORF">CWE11_01330</name>
</gene>
<dbReference type="PROSITE" id="PS50035">
    <property type="entry name" value="PLD"/>
    <property type="match status" value="2"/>
</dbReference>
<evidence type="ECO:0000256" key="1">
    <source>
        <dbReference type="ARBA" id="ARBA00004651"/>
    </source>
</evidence>
<evidence type="ECO:0000256" key="4">
    <source>
        <dbReference type="ARBA" id="ARBA00022679"/>
    </source>
</evidence>
<dbReference type="InterPro" id="IPR001736">
    <property type="entry name" value="PLipase_D/transphosphatidylase"/>
</dbReference>
<dbReference type="GO" id="GO:0005886">
    <property type="term" value="C:plasma membrane"/>
    <property type="evidence" value="ECO:0007669"/>
    <property type="project" value="UniProtKB-SubCell"/>
</dbReference>
<evidence type="ECO:0000256" key="11">
    <source>
        <dbReference type="ARBA" id="ARBA00023264"/>
    </source>
</evidence>
<dbReference type="RefSeq" id="WP_126775799.1">
    <property type="nucleotide sequence ID" value="NZ_PIPM01000001.1"/>
</dbReference>
<keyword evidence="10" id="KW-0594">Phospholipid biosynthesis</keyword>
<feature type="transmembrane region" description="Helical" evidence="13">
    <location>
        <begin position="31"/>
        <end position="53"/>
    </location>
</feature>
<keyword evidence="5 13" id="KW-0812">Transmembrane</keyword>
<protein>
    <recommendedName>
        <fullName evidence="12">Cardiolipin synthase</fullName>
        <ecNumber evidence="12">2.7.8.-</ecNumber>
    </recommendedName>
</protein>
<comment type="subcellular location">
    <subcellularLocation>
        <location evidence="1">Cell membrane</location>
        <topology evidence="1">Multi-pass membrane protein</topology>
    </subcellularLocation>
</comment>
<name>A0A432WRT5_9GAMM</name>
<evidence type="ECO:0000256" key="9">
    <source>
        <dbReference type="ARBA" id="ARBA00023136"/>
    </source>
</evidence>
<proteinExistence type="predicted"/>
<dbReference type="SMART" id="SM00155">
    <property type="entry name" value="PLDc"/>
    <property type="match status" value="2"/>
</dbReference>
<dbReference type="PANTHER" id="PTHR21248:SF22">
    <property type="entry name" value="PHOSPHOLIPASE D"/>
    <property type="match status" value="1"/>
</dbReference>